<keyword evidence="2" id="KW-0169">Cobalamin biosynthesis</keyword>
<dbReference type="RefSeq" id="WP_194701500.1">
    <property type="nucleotide sequence ID" value="NZ_JADKNH010000005.1"/>
</dbReference>
<dbReference type="NCBIfam" id="TIGR02469">
    <property type="entry name" value="CbiT"/>
    <property type="match status" value="1"/>
</dbReference>
<dbReference type="SUPFAM" id="SSF53335">
    <property type="entry name" value="S-adenosyl-L-methionine-dependent methyltransferases"/>
    <property type="match status" value="1"/>
</dbReference>
<organism evidence="7 8">
    <name type="scientific">Fusibacter ferrireducens</name>
    <dbReference type="NCBI Taxonomy" id="2785058"/>
    <lineage>
        <taxon>Bacteria</taxon>
        <taxon>Bacillati</taxon>
        <taxon>Bacillota</taxon>
        <taxon>Clostridia</taxon>
        <taxon>Eubacteriales</taxon>
        <taxon>Eubacteriales Family XII. Incertae Sedis</taxon>
        <taxon>Fusibacter</taxon>
    </lineage>
</organism>
<evidence type="ECO:0000256" key="1">
    <source>
        <dbReference type="ARBA" id="ARBA00004953"/>
    </source>
</evidence>
<evidence type="ECO:0000256" key="2">
    <source>
        <dbReference type="ARBA" id="ARBA00022573"/>
    </source>
</evidence>
<dbReference type="Pfam" id="PF13847">
    <property type="entry name" value="Methyltransf_31"/>
    <property type="match status" value="1"/>
</dbReference>
<sequence length="192" mass="21288">MKDNNFIRGKNPMTKMEIRNTIISYLECEEASSVLDIGAGTGSVSVQIAKQFPHLTVDAIEMTESGIELIKANAQNHALTNVTPILGKAPLDHYPPKIYDRIYIGGTGSNLSTIMAWLEKSHMRTGTIIVFSVITLESLNGIMSYLEAHEQYTELEGSMIQASRLEPLGRYHYFSPLNPCYVIKCTYGGLNV</sequence>
<evidence type="ECO:0000256" key="4">
    <source>
        <dbReference type="ARBA" id="ARBA00022679"/>
    </source>
</evidence>
<keyword evidence="4" id="KW-0808">Transferase</keyword>
<keyword evidence="5" id="KW-0949">S-adenosyl-L-methionine</keyword>
<name>A0ABR9ZTQ0_9FIRM</name>
<dbReference type="InterPro" id="IPR029063">
    <property type="entry name" value="SAM-dependent_MTases_sf"/>
</dbReference>
<dbReference type="InterPro" id="IPR050714">
    <property type="entry name" value="Cobalamin_biosynth_MTase"/>
</dbReference>
<comment type="caution">
    <text evidence="7">The sequence shown here is derived from an EMBL/GenBank/DDBJ whole genome shotgun (WGS) entry which is preliminary data.</text>
</comment>
<protein>
    <submittedName>
        <fullName evidence="7">Precorrin-6Y C5,15-methyltransferase (Decarboxylating) subunit CbiT</fullName>
    </submittedName>
</protein>
<dbReference type="Proteomes" id="UP000614200">
    <property type="component" value="Unassembled WGS sequence"/>
</dbReference>
<evidence type="ECO:0000259" key="6">
    <source>
        <dbReference type="Pfam" id="PF13847"/>
    </source>
</evidence>
<dbReference type="Gene3D" id="3.40.50.150">
    <property type="entry name" value="Vaccinia Virus protein VP39"/>
    <property type="match status" value="1"/>
</dbReference>
<dbReference type="EMBL" id="JADKNH010000005">
    <property type="protein sequence ID" value="MBF4693255.1"/>
    <property type="molecule type" value="Genomic_DNA"/>
</dbReference>
<dbReference type="CDD" id="cd02440">
    <property type="entry name" value="AdoMet_MTases"/>
    <property type="match status" value="1"/>
</dbReference>
<evidence type="ECO:0000256" key="5">
    <source>
        <dbReference type="ARBA" id="ARBA00022691"/>
    </source>
</evidence>
<evidence type="ECO:0000256" key="3">
    <source>
        <dbReference type="ARBA" id="ARBA00022603"/>
    </source>
</evidence>
<feature type="domain" description="Methyltransferase" evidence="6">
    <location>
        <begin position="31"/>
        <end position="88"/>
    </location>
</feature>
<dbReference type="PANTHER" id="PTHR43182">
    <property type="entry name" value="COBALT-PRECORRIN-6B C(15)-METHYLTRANSFERASE (DECARBOXYLATING)"/>
    <property type="match status" value="1"/>
</dbReference>
<keyword evidence="3" id="KW-0489">Methyltransferase</keyword>
<dbReference type="InterPro" id="IPR025714">
    <property type="entry name" value="Methyltranfer_dom"/>
</dbReference>
<keyword evidence="8" id="KW-1185">Reference proteome</keyword>
<comment type="pathway">
    <text evidence="1">Cofactor biosynthesis; adenosylcobalamin biosynthesis.</text>
</comment>
<evidence type="ECO:0000313" key="7">
    <source>
        <dbReference type="EMBL" id="MBF4693255.1"/>
    </source>
</evidence>
<reference evidence="7 8" key="1">
    <citation type="submission" date="2020-11" db="EMBL/GenBank/DDBJ databases">
        <title>Fusibacter basophilias sp. nov.</title>
        <authorList>
            <person name="Qiu D."/>
        </authorList>
    </citation>
    <scope>NUCLEOTIDE SEQUENCE [LARGE SCALE GENOMIC DNA]</scope>
    <source>
        <strain evidence="7 8">Q10-2</strain>
    </source>
</reference>
<proteinExistence type="predicted"/>
<dbReference type="PANTHER" id="PTHR43182:SF1">
    <property type="entry name" value="COBALT-PRECORRIN-7 C(5)-METHYLTRANSFERASE"/>
    <property type="match status" value="1"/>
</dbReference>
<evidence type="ECO:0000313" key="8">
    <source>
        <dbReference type="Proteomes" id="UP000614200"/>
    </source>
</evidence>
<accession>A0ABR9ZTQ0</accession>
<gene>
    <name evidence="7" type="primary">cbiT</name>
    <name evidence="7" type="ORF">ISU02_08995</name>
</gene>
<dbReference type="InterPro" id="IPR014008">
    <property type="entry name" value="Cbl_synth_MTase_CbiT"/>
</dbReference>